<evidence type="ECO:0000313" key="2">
    <source>
        <dbReference type="Proteomes" id="UP000094741"/>
    </source>
</evidence>
<protein>
    <submittedName>
        <fullName evidence="1">Uncharacterized protein</fullName>
    </submittedName>
</protein>
<dbReference type="AlphaFoldDB" id="A0A1E5BG45"/>
<name>A0A1E5BG45_9VIBR</name>
<evidence type="ECO:0000313" key="1">
    <source>
        <dbReference type="EMBL" id="OEE34992.1"/>
    </source>
</evidence>
<comment type="caution">
    <text evidence="1">The sequence shown here is derived from an EMBL/GenBank/DDBJ whole genome shotgun (WGS) entry which is preliminary data.</text>
</comment>
<sequence>MKNLLLELKEKNKNKTNCEEVILALAKTDLLKTEIQQKILNNSKHLERSEKDRLVRKIKKIFRYRLALEVLKYYGINAYSFRADYEVLLYNSSHAVISCIREITDNNPKEFFLEHIYLRTTVTPKKDIHRRNNKIFVHLLWMHREISELNFSMLNLIEDISKNKLIVDVSYNGRYKTLIKYIRTYTVLYDDLKLVRKTFPNTSFSSAISPFKNLSILTVLVEILDKYPNAFCSVPCGVIVKPQRLSNKAER</sequence>
<dbReference type="EMBL" id="AJYQ02000082">
    <property type="protein sequence ID" value="OEE34992.1"/>
    <property type="molecule type" value="Genomic_DNA"/>
</dbReference>
<reference evidence="1 2" key="1">
    <citation type="journal article" date="2012" name="Science">
        <title>Ecological populations of bacteria act as socially cohesive units of antibiotic production and resistance.</title>
        <authorList>
            <person name="Cordero O.X."/>
            <person name="Wildschutte H."/>
            <person name="Kirkup B."/>
            <person name="Proehl S."/>
            <person name="Ngo L."/>
            <person name="Hussain F."/>
            <person name="Le Roux F."/>
            <person name="Mincer T."/>
            <person name="Polz M.F."/>
        </authorList>
    </citation>
    <scope>NUCLEOTIDE SEQUENCE [LARGE SCALE GENOMIC DNA]</scope>
    <source>
        <strain evidence="1 2">ZF-129</strain>
    </source>
</reference>
<accession>A0A1E5BG45</accession>
<dbReference type="Proteomes" id="UP000094741">
    <property type="component" value="Unassembled WGS sequence"/>
</dbReference>
<gene>
    <name evidence="1" type="ORF">A1QO_06295</name>
</gene>
<organism evidence="1 2">
    <name type="scientific">Vibrio genomosp. F10 str. ZF-129</name>
    <dbReference type="NCBI Taxonomy" id="1187848"/>
    <lineage>
        <taxon>Bacteria</taxon>
        <taxon>Pseudomonadati</taxon>
        <taxon>Pseudomonadota</taxon>
        <taxon>Gammaproteobacteria</taxon>
        <taxon>Vibrionales</taxon>
        <taxon>Vibrionaceae</taxon>
        <taxon>Vibrio</taxon>
    </lineage>
</organism>
<proteinExistence type="predicted"/>